<gene>
    <name evidence="2" type="ORF">WH52_08860</name>
</gene>
<evidence type="ECO:0000313" key="2">
    <source>
        <dbReference type="EMBL" id="OSY88120.1"/>
    </source>
</evidence>
<feature type="signal peptide" evidence="1">
    <location>
        <begin position="1"/>
        <end position="18"/>
    </location>
</feature>
<evidence type="ECO:0000256" key="1">
    <source>
        <dbReference type="SAM" id="SignalP"/>
    </source>
</evidence>
<evidence type="ECO:0000313" key="3">
    <source>
        <dbReference type="Proteomes" id="UP000194221"/>
    </source>
</evidence>
<keyword evidence="1" id="KW-0732">Signal</keyword>
<name>A0A1Y2PD64_9FLAO</name>
<dbReference type="OrthoDB" id="1188150at2"/>
<dbReference type="EMBL" id="LAPZ01000005">
    <property type="protein sequence ID" value="OSY88120.1"/>
    <property type="molecule type" value="Genomic_DNA"/>
</dbReference>
<dbReference type="InterPro" id="IPR025348">
    <property type="entry name" value="DUF4252"/>
</dbReference>
<protein>
    <recommendedName>
        <fullName evidence="4">DUF4252 domain-containing protein</fullName>
    </recommendedName>
</protein>
<dbReference type="PROSITE" id="PS51257">
    <property type="entry name" value="PROKAR_LIPOPROTEIN"/>
    <property type="match status" value="1"/>
</dbReference>
<dbReference type="AlphaFoldDB" id="A0A1Y2PD64"/>
<dbReference type="Pfam" id="PF14060">
    <property type="entry name" value="DUF4252"/>
    <property type="match status" value="1"/>
</dbReference>
<dbReference type="Proteomes" id="UP000194221">
    <property type="component" value="Unassembled WGS sequence"/>
</dbReference>
<keyword evidence="3" id="KW-1185">Reference proteome</keyword>
<reference evidence="2 3" key="1">
    <citation type="submission" date="2015-03" db="EMBL/GenBank/DDBJ databases">
        <title>Genome sequence of Tenacibaculum sp. S2-2, isolated from intestinal microbiota of sea cucumber, Apostichopus japonicas.</title>
        <authorList>
            <person name="Shao Z."/>
            <person name="Wang L."/>
            <person name="Li X."/>
        </authorList>
    </citation>
    <scope>NUCLEOTIDE SEQUENCE [LARGE SCALE GENOMIC DNA]</scope>
    <source>
        <strain evidence="2 3">S2-2</strain>
    </source>
</reference>
<dbReference type="InParanoid" id="A0A1Y2PD64"/>
<evidence type="ECO:0008006" key="4">
    <source>
        <dbReference type="Google" id="ProtNLM"/>
    </source>
</evidence>
<feature type="chain" id="PRO_5013164109" description="DUF4252 domain-containing protein" evidence="1">
    <location>
        <begin position="19"/>
        <end position="179"/>
    </location>
</feature>
<proteinExistence type="predicted"/>
<organism evidence="2 3">
    <name type="scientific">Tenacibaculum holothuriorum</name>
    <dbReference type="NCBI Taxonomy" id="1635173"/>
    <lineage>
        <taxon>Bacteria</taxon>
        <taxon>Pseudomonadati</taxon>
        <taxon>Bacteroidota</taxon>
        <taxon>Flavobacteriia</taxon>
        <taxon>Flavobacteriales</taxon>
        <taxon>Flavobacteriaceae</taxon>
        <taxon>Tenacibaculum</taxon>
    </lineage>
</organism>
<sequence>MKKIAQILTLSLFLTACGSGRSFQSFFNNHKNDLGVTAFQVPNFMKALLQNISPEINSFFGNVNDFKFITFTDISPQKQQELIQEMNLVTANGYSDILRKNTKEKVKVISVVEDGAIVKRAIVFNSTLTKTSAFYLKGNFDPNRIRELSETNQFEDLSNKLIQSYQMPSSVTPGFNPNK</sequence>
<dbReference type="RefSeq" id="WP_086030595.1">
    <property type="nucleotide sequence ID" value="NZ_LAPZ01000005.1"/>
</dbReference>
<comment type="caution">
    <text evidence="2">The sequence shown here is derived from an EMBL/GenBank/DDBJ whole genome shotgun (WGS) entry which is preliminary data.</text>
</comment>
<accession>A0A1Y2PD64</accession>